<dbReference type="AlphaFoldDB" id="A0AAN6YYF0"/>
<evidence type="ECO:0000256" key="3">
    <source>
        <dbReference type="SAM" id="Phobius"/>
    </source>
</evidence>
<evidence type="ECO:0000313" key="4">
    <source>
        <dbReference type="EMBL" id="KAK4117354.1"/>
    </source>
</evidence>
<feature type="compositionally biased region" description="Basic and acidic residues" evidence="2">
    <location>
        <begin position="37"/>
        <end position="53"/>
    </location>
</feature>
<feature type="region of interest" description="Disordered" evidence="2">
    <location>
        <begin position="188"/>
        <end position="254"/>
    </location>
</feature>
<keyword evidence="3" id="KW-1133">Transmembrane helix</keyword>
<name>A0AAN6YYF0_9PEZI</name>
<sequence length="292" mass="30847">MSIPLYLEAEWGSGGKSYSRLFTFTNDITFGAMNDSQRDMYADDHPHKDEIDPHTAATPSGQPPSIETSVPPSGEQPVGQASIPAPSGLSSAAVIGIAVGCGVAGLGAIFALVWFLLRRRRQQKDLLPVGSYRSDNRAEDLMAEKEGNADVSPHSPYSDDGITGVAGAGVNTTYQDGLAHVDGPEAVAAGSAAAPHRSHLQDQPRSLTPYSDRLSGGGGIVVGTPSTRAASVAHTDEARVSKPSPTPGRATPRALTTPYAHLIEEGMTEEEIRRLEEEERQLDAAIEQAGRR</sequence>
<keyword evidence="3" id="KW-0472">Membrane</keyword>
<evidence type="ECO:0000256" key="1">
    <source>
        <dbReference type="SAM" id="Coils"/>
    </source>
</evidence>
<dbReference type="Proteomes" id="UP001302812">
    <property type="component" value="Unassembled WGS sequence"/>
</dbReference>
<reference evidence="4" key="1">
    <citation type="journal article" date="2023" name="Mol. Phylogenet. Evol.">
        <title>Genome-scale phylogeny and comparative genomics of the fungal order Sordariales.</title>
        <authorList>
            <person name="Hensen N."/>
            <person name="Bonometti L."/>
            <person name="Westerberg I."/>
            <person name="Brannstrom I.O."/>
            <person name="Guillou S."/>
            <person name="Cros-Aarteil S."/>
            <person name="Calhoun S."/>
            <person name="Haridas S."/>
            <person name="Kuo A."/>
            <person name="Mondo S."/>
            <person name="Pangilinan J."/>
            <person name="Riley R."/>
            <person name="LaButti K."/>
            <person name="Andreopoulos B."/>
            <person name="Lipzen A."/>
            <person name="Chen C."/>
            <person name="Yan M."/>
            <person name="Daum C."/>
            <person name="Ng V."/>
            <person name="Clum A."/>
            <person name="Steindorff A."/>
            <person name="Ohm R.A."/>
            <person name="Martin F."/>
            <person name="Silar P."/>
            <person name="Natvig D.O."/>
            <person name="Lalanne C."/>
            <person name="Gautier V."/>
            <person name="Ament-Velasquez S.L."/>
            <person name="Kruys A."/>
            <person name="Hutchinson M.I."/>
            <person name="Powell A.J."/>
            <person name="Barry K."/>
            <person name="Miller A.N."/>
            <person name="Grigoriev I.V."/>
            <person name="Debuchy R."/>
            <person name="Gladieux P."/>
            <person name="Hiltunen Thoren M."/>
            <person name="Johannesson H."/>
        </authorList>
    </citation>
    <scope>NUCLEOTIDE SEQUENCE</scope>
    <source>
        <strain evidence="4">CBS 508.74</strain>
    </source>
</reference>
<reference evidence="4" key="2">
    <citation type="submission" date="2023-05" db="EMBL/GenBank/DDBJ databases">
        <authorList>
            <consortium name="Lawrence Berkeley National Laboratory"/>
            <person name="Steindorff A."/>
            <person name="Hensen N."/>
            <person name="Bonometti L."/>
            <person name="Westerberg I."/>
            <person name="Brannstrom I.O."/>
            <person name="Guillou S."/>
            <person name="Cros-Aarteil S."/>
            <person name="Calhoun S."/>
            <person name="Haridas S."/>
            <person name="Kuo A."/>
            <person name="Mondo S."/>
            <person name="Pangilinan J."/>
            <person name="Riley R."/>
            <person name="Labutti K."/>
            <person name="Andreopoulos B."/>
            <person name="Lipzen A."/>
            <person name="Chen C."/>
            <person name="Yanf M."/>
            <person name="Daum C."/>
            <person name="Ng V."/>
            <person name="Clum A."/>
            <person name="Ohm R."/>
            <person name="Martin F."/>
            <person name="Silar P."/>
            <person name="Natvig D."/>
            <person name="Lalanne C."/>
            <person name="Gautier V."/>
            <person name="Ament-Velasquez S.L."/>
            <person name="Kruys A."/>
            <person name="Hutchinson M.I."/>
            <person name="Powell A.J."/>
            <person name="Barry K."/>
            <person name="Miller A.N."/>
            <person name="Grigoriev I.V."/>
            <person name="Debuchy R."/>
            <person name="Gladieux P."/>
            <person name="Thoren M.H."/>
            <person name="Johannesson H."/>
        </authorList>
    </citation>
    <scope>NUCLEOTIDE SEQUENCE</scope>
    <source>
        <strain evidence="4">CBS 508.74</strain>
    </source>
</reference>
<evidence type="ECO:0000256" key="2">
    <source>
        <dbReference type="SAM" id="MobiDB-lite"/>
    </source>
</evidence>
<feature type="compositionally biased region" description="Polar residues" evidence="2">
    <location>
        <begin position="57"/>
        <end position="71"/>
    </location>
</feature>
<dbReference type="GeneID" id="89933358"/>
<feature type="coiled-coil region" evidence="1">
    <location>
        <begin position="265"/>
        <end position="292"/>
    </location>
</feature>
<organism evidence="4 5">
    <name type="scientific">Canariomyces notabilis</name>
    <dbReference type="NCBI Taxonomy" id="2074819"/>
    <lineage>
        <taxon>Eukaryota</taxon>
        <taxon>Fungi</taxon>
        <taxon>Dikarya</taxon>
        <taxon>Ascomycota</taxon>
        <taxon>Pezizomycotina</taxon>
        <taxon>Sordariomycetes</taxon>
        <taxon>Sordariomycetidae</taxon>
        <taxon>Sordariales</taxon>
        <taxon>Chaetomiaceae</taxon>
        <taxon>Canariomyces</taxon>
    </lineage>
</organism>
<keyword evidence="1" id="KW-0175">Coiled coil</keyword>
<dbReference type="EMBL" id="MU853332">
    <property type="protein sequence ID" value="KAK4117354.1"/>
    <property type="molecule type" value="Genomic_DNA"/>
</dbReference>
<feature type="transmembrane region" description="Helical" evidence="3">
    <location>
        <begin position="92"/>
        <end position="117"/>
    </location>
</feature>
<keyword evidence="3" id="KW-0812">Transmembrane</keyword>
<dbReference type="RefSeq" id="XP_064674924.1">
    <property type="nucleotide sequence ID" value="XM_064809235.1"/>
</dbReference>
<evidence type="ECO:0000313" key="5">
    <source>
        <dbReference type="Proteomes" id="UP001302812"/>
    </source>
</evidence>
<comment type="caution">
    <text evidence="4">The sequence shown here is derived from an EMBL/GenBank/DDBJ whole genome shotgun (WGS) entry which is preliminary data.</text>
</comment>
<gene>
    <name evidence="4" type="ORF">N656DRAFT_32146</name>
</gene>
<keyword evidence="5" id="KW-1185">Reference proteome</keyword>
<feature type="region of interest" description="Disordered" evidence="2">
    <location>
        <begin position="37"/>
        <end position="83"/>
    </location>
</feature>
<accession>A0AAN6YYF0</accession>
<protein>
    <submittedName>
        <fullName evidence="4">Uncharacterized protein</fullName>
    </submittedName>
</protein>
<proteinExistence type="predicted"/>